<feature type="coiled-coil region" evidence="8">
    <location>
        <begin position="8"/>
        <end position="123"/>
    </location>
</feature>
<gene>
    <name evidence="10" type="ORF">PXEA_LOCUS27409</name>
</gene>
<dbReference type="Pfam" id="PF13868">
    <property type="entry name" value="TPH"/>
    <property type="match status" value="1"/>
</dbReference>
<evidence type="ECO:0000256" key="1">
    <source>
        <dbReference type="ARBA" id="ARBA00004230"/>
    </source>
</evidence>
<evidence type="ECO:0000256" key="6">
    <source>
        <dbReference type="ARBA" id="ARBA00034116"/>
    </source>
</evidence>
<keyword evidence="4" id="KW-0969">Cilium</keyword>
<evidence type="ECO:0000256" key="2">
    <source>
        <dbReference type="ARBA" id="ARBA00022846"/>
    </source>
</evidence>
<organism evidence="10 11">
    <name type="scientific">Protopolystoma xenopodis</name>
    <dbReference type="NCBI Taxonomy" id="117903"/>
    <lineage>
        <taxon>Eukaryota</taxon>
        <taxon>Metazoa</taxon>
        <taxon>Spiralia</taxon>
        <taxon>Lophotrochozoa</taxon>
        <taxon>Platyhelminthes</taxon>
        <taxon>Monogenea</taxon>
        <taxon>Polyopisthocotylea</taxon>
        <taxon>Polystomatidea</taxon>
        <taxon>Polystomatidae</taxon>
        <taxon>Protopolystoma</taxon>
    </lineage>
</organism>
<evidence type="ECO:0000313" key="10">
    <source>
        <dbReference type="EMBL" id="VEL33969.1"/>
    </source>
</evidence>
<keyword evidence="3 8" id="KW-0175">Coiled coil</keyword>
<dbReference type="GO" id="GO:0031514">
    <property type="term" value="C:motile cilium"/>
    <property type="evidence" value="ECO:0007669"/>
    <property type="project" value="UniProtKB-SubCell"/>
</dbReference>
<proteinExistence type="inferred from homology"/>
<evidence type="ECO:0000256" key="5">
    <source>
        <dbReference type="ARBA" id="ARBA00023273"/>
    </source>
</evidence>
<evidence type="ECO:0000256" key="4">
    <source>
        <dbReference type="ARBA" id="ARBA00023069"/>
    </source>
</evidence>
<comment type="subcellular location">
    <subcellularLocation>
        <location evidence="1">Cell projection</location>
        <location evidence="1">Cilium</location>
        <location evidence="1">Flagellum</location>
    </subcellularLocation>
</comment>
<dbReference type="PANTHER" id="PTHR15504">
    <property type="entry name" value="NASOPHARYNGEAL EPITHELIUM SPECIFIC PROTEIN 1"/>
    <property type="match status" value="1"/>
</dbReference>
<evidence type="ECO:0000256" key="7">
    <source>
        <dbReference type="ARBA" id="ARBA00034142"/>
    </source>
</evidence>
<evidence type="ECO:0000313" key="11">
    <source>
        <dbReference type="Proteomes" id="UP000784294"/>
    </source>
</evidence>
<comment type="caution">
    <text evidence="10">The sequence shown here is derived from an EMBL/GenBank/DDBJ whole genome shotgun (WGS) entry which is preliminary data.</text>
</comment>
<reference evidence="10" key="1">
    <citation type="submission" date="2018-11" db="EMBL/GenBank/DDBJ databases">
        <authorList>
            <consortium name="Pathogen Informatics"/>
        </authorList>
    </citation>
    <scope>NUCLEOTIDE SEQUENCE</scope>
</reference>
<sequence length="131" mass="15585">MTKEFCLLNQAASQARKLEIKKMDMKRLKNEKLTDLEEEARKTAQVLLQKAMEQRQEQEDEIKALNELILNAKIQAVRDAQIMEKEQVIKEVVDEERRLDDMMEVERKNAIKIQEEIEKKKKEQVMLFVII</sequence>
<keyword evidence="11" id="KW-1185">Reference proteome</keyword>
<comment type="similarity">
    <text evidence="6">Belongs to the CFAP45 family.</text>
</comment>
<dbReference type="InterPro" id="IPR043597">
    <property type="entry name" value="TPH_dom"/>
</dbReference>
<evidence type="ECO:0000256" key="3">
    <source>
        <dbReference type="ARBA" id="ARBA00023054"/>
    </source>
</evidence>
<keyword evidence="2" id="KW-0282">Flagellum</keyword>
<dbReference type="Proteomes" id="UP000784294">
    <property type="component" value="Unassembled WGS sequence"/>
</dbReference>
<protein>
    <recommendedName>
        <fullName evidence="7">Cilia- and flagella-associated protein 45</fullName>
    </recommendedName>
</protein>
<feature type="domain" description="Trichohyalin-plectin-homology" evidence="9">
    <location>
        <begin position="56"/>
        <end position="126"/>
    </location>
</feature>
<evidence type="ECO:0000256" key="8">
    <source>
        <dbReference type="SAM" id="Coils"/>
    </source>
</evidence>
<dbReference type="OrthoDB" id="1902038at2759"/>
<dbReference type="AlphaFoldDB" id="A0A3S5B586"/>
<keyword evidence="5" id="KW-0966">Cell projection</keyword>
<name>A0A3S5B586_9PLAT</name>
<dbReference type="InterPro" id="IPR033253">
    <property type="entry name" value="CFAP45"/>
</dbReference>
<accession>A0A3S5B586</accession>
<dbReference type="PANTHER" id="PTHR15504:SF0">
    <property type="entry name" value="CILIA- AND FLAGELLA-ASSOCIATED PROTEIN 45"/>
    <property type="match status" value="1"/>
</dbReference>
<evidence type="ECO:0000259" key="9">
    <source>
        <dbReference type="Pfam" id="PF13868"/>
    </source>
</evidence>
<dbReference type="EMBL" id="CAAALY010246744">
    <property type="protein sequence ID" value="VEL33969.1"/>
    <property type="molecule type" value="Genomic_DNA"/>
</dbReference>